<protein>
    <submittedName>
        <fullName evidence="2">Uncharacterized protein</fullName>
    </submittedName>
</protein>
<organism evidence="2 3">
    <name type="scientific">Linum trigynum</name>
    <dbReference type="NCBI Taxonomy" id="586398"/>
    <lineage>
        <taxon>Eukaryota</taxon>
        <taxon>Viridiplantae</taxon>
        <taxon>Streptophyta</taxon>
        <taxon>Embryophyta</taxon>
        <taxon>Tracheophyta</taxon>
        <taxon>Spermatophyta</taxon>
        <taxon>Magnoliopsida</taxon>
        <taxon>eudicotyledons</taxon>
        <taxon>Gunneridae</taxon>
        <taxon>Pentapetalae</taxon>
        <taxon>rosids</taxon>
        <taxon>fabids</taxon>
        <taxon>Malpighiales</taxon>
        <taxon>Linaceae</taxon>
        <taxon>Linum</taxon>
    </lineage>
</organism>
<accession>A0AAV2DZH2</accession>
<dbReference type="Proteomes" id="UP001497516">
    <property type="component" value="Chromosome 3"/>
</dbReference>
<feature type="region of interest" description="Disordered" evidence="1">
    <location>
        <begin position="1"/>
        <end position="97"/>
    </location>
</feature>
<gene>
    <name evidence="2" type="ORF">LTRI10_LOCUS20481</name>
</gene>
<sequence>MISEIATQRERELGKLRKKEEGDEPSITPLPPTSRPPLHCRLPDSPTPTGTTCGCEAASFSVSPRPGPDLVDDQIAASDNPSNPGRHPPSLSLPSRH</sequence>
<feature type="compositionally biased region" description="Basic and acidic residues" evidence="1">
    <location>
        <begin position="7"/>
        <end position="21"/>
    </location>
</feature>
<dbReference type="EMBL" id="OZ034816">
    <property type="protein sequence ID" value="CAL1378932.1"/>
    <property type="molecule type" value="Genomic_DNA"/>
</dbReference>
<evidence type="ECO:0000313" key="2">
    <source>
        <dbReference type="EMBL" id="CAL1378932.1"/>
    </source>
</evidence>
<evidence type="ECO:0000313" key="3">
    <source>
        <dbReference type="Proteomes" id="UP001497516"/>
    </source>
</evidence>
<name>A0AAV2DZH2_9ROSI</name>
<keyword evidence="3" id="KW-1185">Reference proteome</keyword>
<proteinExistence type="predicted"/>
<reference evidence="2 3" key="1">
    <citation type="submission" date="2024-04" db="EMBL/GenBank/DDBJ databases">
        <authorList>
            <person name="Fracassetti M."/>
        </authorList>
    </citation>
    <scope>NUCLEOTIDE SEQUENCE [LARGE SCALE GENOMIC DNA]</scope>
</reference>
<dbReference type="AlphaFoldDB" id="A0AAV2DZH2"/>
<evidence type="ECO:0000256" key="1">
    <source>
        <dbReference type="SAM" id="MobiDB-lite"/>
    </source>
</evidence>